<gene>
    <name evidence="3" type="ORF">ACKI18_47860</name>
</gene>
<protein>
    <submittedName>
        <fullName evidence="3">Serine hydrolase</fullName>
    </submittedName>
</protein>
<evidence type="ECO:0000313" key="3">
    <source>
        <dbReference type="EMBL" id="MFM9616240.1"/>
    </source>
</evidence>
<proteinExistence type="predicted"/>
<feature type="domain" description="Beta-lactamase-related" evidence="2">
    <location>
        <begin position="35"/>
        <end position="85"/>
    </location>
</feature>
<evidence type="ECO:0000259" key="2">
    <source>
        <dbReference type="Pfam" id="PF00144"/>
    </source>
</evidence>
<keyword evidence="3" id="KW-0378">Hydrolase</keyword>
<keyword evidence="4" id="KW-1185">Reference proteome</keyword>
<dbReference type="Proteomes" id="UP001631957">
    <property type="component" value="Unassembled WGS sequence"/>
</dbReference>
<dbReference type="SUPFAM" id="SSF56601">
    <property type="entry name" value="beta-lactamase/transpeptidase-like"/>
    <property type="match status" value="1"/>
</dbReference>
<accession>A0ABW9I7B8</accession>
<dbReference type="InterPro" id="IPR012338">
    <property type="entry name" value="Beta-lactam/transpept-like"/>
</dbReference>
<evidence type="ECO:0000256" key="1">
    <source>
        <dbReference type="SAM" id="SignalP"/>
    </source>
</evidence>
<dbReference type="Gene3D" id="3.40.710.10">
    <property type="entry name" value="DD-peptidase/beta-lactamase superfamily"/>
    <property type="match status" value="1"/>
</dbReference>
<sequence>MISRRRLFGLLATGALAFTPFAAFAFSPEVRNAKLDDIVKGLVEGRSTPGVVVLIMQDGKPAYRKSFGVREVGSQAAIGESDMFR</sequence>
<organism evidence="3 4">
    <name type="scientific">Streptomyces niveiscabiei</name>
    <dbReference type="NCBI Taxonomy" id="164115"/>
    <lineage>
        <taxon>Bacteria</taxon>
        <taxon>Bacillati</taxon>
        <taxon>Actinomycetota</taxon>
        <taxon>Actinomycetes</taxon>
        <taxon>Kitasatosporales</taxon>
        <taxon>Streptomycetaceae</taxon>
        <taxon>Streptomyces</taxon>
    </lineage>
</organism>
<dbReference type="GO" id="GO:0016787">
    <property type="term" value="F:hydrolase activity"/>
    <property type="evidence" value="ECO:0007669"/>
    <property type="project" value="UniProtKB-KW"/>
</dbReference>
<dbReference type="Pfam" id="PF00144">
    <property type="entry name" value="Beta-lactamase"/>
    <property type="match status" value="1"/>
</dbReference>
<dbReference type="InterPro" id="IPR001466">
    <property type="entry name" value="Beta-lactam-related"/>
</dbReference>
<dbReference type="EMBL" id="JBJVNI010000310">
    <property type="protein sequence ID" value="MFM9616240.1"/>
    <property type="molecule type" value="Genomic_DNA"/>
</dbReference>
<dbReference type="RefSeq" id="WP_409135003.1">
    <property type="nucleotide sequence ID" value="NZ_JBJVNI010000310.1"/>
</dbReference>
<feature type="chain" id="PRO_5046363660" evidence="1">
    <location>
        <begin position="26"/>
        <end position="85"/>
    </location>
</feature>
<reference evidence="3 4" key="1">
    <citation type="submission" date="2024-12" db="EMBL/GenBank/DDBJ databases">
        <title>Forecasting of Potato common scab and diversities of Pathogenic streptomyces spp. in china.</title>
        <authorList>
            <person name="Handique U."/>
            <person name="Wu J."/>
        </authorList>
    </citation>
    <scope>NUCLEOTIDE SEQUENCE [LARGE SCALE GENOMIC DNA]</scope>
    <source>
        <strain evidence="3 4">ZRIMU1530</strain>
    </source>
</reference>
<feature type="non-terminal residue" evidence="3">
    <location>
        <position position="85"/>
    </location>
</feature>
<comment type="caution">
    <text evidence="3">The sequence shown here is derived from an EMBL/GenBank/DDBJ whole genome shotgun (WGS) entry which is preliminary data.</text>
</comment>
<name>A0ABW9I7B8_9ACTN</name>
<evidence type="ECO:0000313" key="4">
    <source>
        <dbReference type="Proteomes" id="UP001631957"/>
    </source>
</evidence>
<feature type="signal peptide" evidence="1">
    <location>
        <begin position="1"/>
        <end position="25"/>
    </location>
</feature>
<keyword evidence="1" id="KW-0732">Signal</keyword>